<dbReference type="STRING" id="596151.DesfrDRAFT_0516"/>
<comment type="caution">
    <text evidence="2">The sequence shown here is derived from an EMBL/GenBank/DDBJ whole genome shotgun (WGS) entry which is preliminary data.</text>
</comment>
<keyword evidence="3" id="KW-1185">Reference proteome</keyword>
<dbReference type="AlphaFoldDB" id="E1JSB7"/>
<accession>E1JSB7</accession>
<dbReference type="EMBL" id="AECZ01000002">
    <property type="protein sequence ID" value="EFL52886.1"/>
    <property type="molecule type" value="Genomic_DNA"/>
</dbReference>
<name>E1JSB7_SOLFR</name>
<evidence type="ECO:0000313" key="2">
    <source>
        <dbReference type="EMBL" id="EFL52886.1"/>
    </source>
</evidence>
<dbReference type="eggNOG" id="ENOG50317WM">
    <property type="taxonomic scope" value="Bacteria"/>
</dbReference>
<organism evidence="2 3">
    <name type="scientific">Solidesulfovibrio fructosivorans JJ]</name>
    <dbReference type="NCBI Taxonomy" id="596151"/>
    <lineage>
        <taxon>Bacteria</taxon>
        <taxon>Pseudomonadati</taxon>
        <taxon>Thermodesulfobacteriota</taxon>
        <taxon>Desulfovibrionia</taxon>
        <taxon>Desulfovibrionales</taxon>
        <taxon>Desulfovibrionaceae</taxon>
        <taxon>Solidesulfovibrio</taxon>
    </lineage>
</organism>
<evidence type="ECO:0000313" key="3">
    <source>
        <dbReference type="Proteomes" id="UP000006250"/>
    </source>
</evidence>
<feature type="region of interest" description="Disordered" evidence="1">
    <location>
        <begin position="22"/>
        <end position="45"/>
    </location>
</feature>
<proteinExistence type="predicted"/>
<evidence type="ECO:0000256" key="1">
    <source>
        <dbReference type="SAM" id="MobiDB-lite"/>
    </source>
</evidence>
<dbReference type="Proteomes" id="UP000006250">
    <property type="component" value="Unassembled WGS sequence"/>
</dbReference>
<dbReference type="RefSeq" id="WP_005990803.1">
    <property type="nucleotide sequence ID" value="NZ_AECZ01000002.1"/>
</dbReference>
<sequence>MDISTSYDSLTRLLQINSSTGSGATIDSGSASSTTTTCDSGASDTDTATWSAVAKALSGSESDYMSPILKLKSQNKALQQQLTNTLAAKFTELGVDTSQTITLSRDANGKVVVTNDHPDKEAIEKLFADTDVLTKAFGTLASNTTTLNSMSASQANSMLRTNGYAAYLNQLTSSGDSSDFYMSMLGNSSTIHSK</sequence>
<protein>
    <submittedName>
        <fullName evidence="2">Uncharacterized protein</fullName>
    </submittedName>
</protein>
<dbReference type="OrthoDB" id="5457609at2"/>
<gene>
    <name evidence="2" type="ORF">DesfrDRAFT_0516</name>
</gene>
<reference evidence="2 3" key="1">
    <citation type="submission" date="2010-08" db="EMBL/GenBank/DDBJ databases">
        <title>The draft genome of Desulfovibrio fructosovorans JJ.</title>
        <authorList>
            <consortium name="US DOE Joint Genome Institute (JGI-PGF)"/>
            <person name="Lucas S."/>
            <person name="Copeland A."/>
            <person name="Lapidus A."/>
            <person name="Cheng J.-F."/>
            <person name="Bruce D."/>
            <person name="Goodwin L."/>
            <person name="Pitluck S."/>
            <person name="Land M.L."/>
            <person name="Hauser L."/>
            <person name="Chang Y.-J."/>
            <person name="Jeffries C."/>
            <person name="Wall J.D."/>
            <person name="Stahl D.A."/>
            <person name="Arkin A.P."/>
            <person name="Dehal P."/>
            <person name="Stolyar S.M."/>
            <person name="Hazen T.C."/>
            <person name="Woyke T.J."/>
        </authorList>
    </citation>
    <scope>NUCLEOTIDE SEQUENCE [LARGE SCALE GENOMIC DNA]</scope>
    <source>
        <strain evidence="2 3">JJ</strain>
    </source>
</reference>